<name>A0A1S8KP13_9LACT</name>
<feature type="chain" id="PRO_5012616764" evidence="3">
    <location>
        <begin position="22"/>
        <end position="304"/>
    </location>
</feature>
<evidence type="ECO:0000256" key="1">
    <source>
        <dbReference type="ARBA" id="ARBA00007162"/>
    </source>
</evidence>
<gene>
    <name evidence="4" type="ORF">BWX42_06670</name>
</gene>
<proteinExistence type="inferred from homology"/>
<dbReference type="InterPro" id="IPR005770">
    <property type="entry name" value="PhnD"/>
</dbReference>
<organism evidence="4 5">
    <name type="scientific">Dolosigranulum pigrum</name>
    <dbReference type="NCBI Taxonomy" id="29394"/>
    <lineage>
        <taxon>Bacteria</taxon>
        <taxon>Bacillati</taxon>
        <taxon>Bacillota</taxon>
        <taxon>Bacilli</taxon>
        <taxon>Lactobacillales</taxon>
        <taxon>Carnobacteriaceae</taxon>
        <taxon>Dolosigranulum</taxon>
    </lineage>
</organism>
<dbReference type="Proteomes" id="UP000190409">
    <property type="component" value="Unassembled WGS sequence"/>
</dbReference>
<dbReference type="NCBIfam" id="TIGR04553">
    <property type="entry name" value="ABC_peri_selen"/>
    <property type="match status" value="1"/>
</dbReference>
<dbReference type="GO" id="GO:0043190">
    <property type="term" value="C:ATP-binding cassette (ABC) transporter complex"/>
    <property type="evidence" value="ECO:0007669"/>
    <property type="project" value="InterPro"/>
</dbReference>
<evidence type="ECO:0000313" key="5">
    <source>
        <dbReference type="Proteomes" id="UP000190409"/>
    </source>
</evidence>
<dbReference type="SUPFAM" id="SSF53850">
    <property type="entry name" value="Periplasmic binding protein-like II"/>
    <property type="match status" value="1"/>
</dbReference>
<feature type="signal peptide" evidence="3">
    <location>
        <begin position="1"/>
        <end position="21"/>
    </location>
</feature>
<dbReference type="NCBIfam" id="TIGR01098">
    <property type="entry name" value="3A0109s03R"/>
    <property type="match status" value="1"/>
</dbReference>
<reference evidence="4 5" key="1">
    <citation type="submission" date="2017-01" db="EMBL/GenBank/DDBJ databases">
        <title>Complete Genome Sequence of Dolosigranulum pigrum isolated from a Patient with interstitial lung disease.</title>
        <authorList>
            <person name="Mukhopadhyay R."/>
            <person name="Joaquin J."/>
            <person name="Hogue R."/>
            <person name="Fitzgerald S."/>
            <person name="Jospin G."/>
            <person name="Eisen J.A."/>
            <person name="Chaturvedi V."/>
        </authorList>
    </citation>
    <scope>NUCLEOTIDE SEQUENCE [LARGE SCALE GENOMIC DNA]</scope>
    <source>
        <strain evidence="4 5">15S00348</strain>
    </source>
</reference>
<dbReference type="PANTHER" id="PTHR35841">
    <property type="entry name" value="PHOSPHONATES-BINDING PERIPLASMIC PROTEIN"/>
    <property type="match status" value="1"/>
</dbReference>
<protein>
    <submittedName>
        <fullName evidence="4">Putative selenate ABC transporter substrate-binding protein</fullName>
    </submittedName>
</protein>
<dbReference type="AlphaFoldDB" id="A0A1S8KP13"/>
<accession>A0A1S8KP13</accession>
<dbReference type="PROSITE" id="PS51257">
    <property type="entry name" value="PROKAR_LIPOPROTEIN"/>
    <property type="match status" value="1"/>
</dbReference>
<sequence length="304" mass="33471">MKKLMKVMMGMLSVVMLGACADKGSESADTTEAEAPTTETDKTFKIGAIPDFNATELNDAFGDFAEYLSAETGLDVEFVPTPDYAALVTGFERGEIDMGWFGGLTGVQVMNAVPEAEAIAQRPQDAEFQSVFIKHADVEDVAELTDTVDHTFTFGSESSTSGHLMPRFFMTEAGINPDEDLADKPNYSGSHDRTYKLVESGAFQIGVVNMQYWDQAVADGEVDDSLAVEFYRTPEYFDYNWTINNVDAKFGEGTKEKVKDVLLAMKKGDSKVMELLSADEFIETENANYDSIKEVATELNMLNN</sequence>
<dbReference type="PANTHER" id="PTHR35841:SF1">
    <property type="entry name" value="PHOSPHONATES-BINDING PERIPLASMIC PROTEIN"/>
    <property type="match status" value="1"/>
</dbReference>
<dbReference type="Gene3D" id="3.40.190.10">
    <property type="entry name" value="Periplasmic binding protein-like II"/>
    <property type="match status" value="2"/>
</dbReference>
<evidence type="ECO:0000256" key="3">
    <source>
        <dbReference type="SAM" id="SignalP"/>
    </source>
</evidence>
<dbReference type="GO" id="GO:0055085">
    <property type="term" value="P:transmembrane transport"/>
    <property type="evidence" value="ECO:0007669"/>
    <property type="project" value="InterPro"/>
</dbReference>
<dbReference type="EMBL" id="MUYF01000003">
    <property type="protein sequence ID" value="OOL81446.1"/>
    <property type="molecule type" value="Genomic_DNA"/>
</dbReference>
<evidence type="ECO:0000313" key="4">
    <source>
        <dbReference type="EMBL" id="OOL81446.1"/>
    </source>
</evidence>
<comment type="caution">
    <text evidence="4">The sequence shown here is derived from an EMBL/GenBank/DDBJ whole genome shotgun (WGS) entry which is preliminary data.</text>
</comment>
<dbReference type="Pfam" id="PF12974">
    <property type="entry name" value="Phosphonate-bd"/>
    <property type="match status" value="1"/>
</dbReference>
<dbReference type="InterPro" id="IPR030836">
    <property type="entry name" value="ABC_peri_PhnD-like"/>
</dbReference>
<keyword evidence="2 3" id="KW-0732">Signal</keyword>
<comment type="similarity">
    <text evidence="1">Belongs to the phosphate/phosphite/phosphonate binding protein family.</text>
</comment>
<evidence type="ECO:0000256" key="2">
    <source>
        <dbReference type="ARBA" id="ARBA00022729"/>
    </source>
</evidence>